<dbReference type="InterPro" id="IPR000847">
    <property type="entry name" value="LysR_HTH_N"/>
</dbReference>
<sequence length="303" mass="33662">MRYQRLDLNLLTALRALLAERNVTRAAEALHVTQPAMSGMLARLREHFGDPLITPVGRRMELTPLGESLAGQVGDLMQRLDAMLATSPAFDPASARRSFSIVASDYVIEVLMADVIDDVHTLAPGVTIEFRQPSDATAALLDNGDVDFVISPEHFAAQGQATQRLFDDGYRLIVARERSDIGARVSLDEYRRLHHVQMANAGRPQFEAWFEREHGALPGVAVVLNNFSQLPRFVAGSMRVATLHARMAAQVEARWPVRGVALDFEVPRLVELLQWHRYRDGDPGMAWLRERIVSRALVLPAGG</sequence>
<evidence type="ECO:0000256" key="4">
    <source>
        <dbReference type="ARBA" id="ARBA00023163"/>
    </source>
</evidence>
<evidence type="ECO:0000256" key="2">
    <source>
        <dbReference type="ARBA" id="ARBA00023015"/>
    </source>
</evidence>
<dbReference type="GO" id="GO:0003677">
    <property type="term" value="F:DNA binding"/>
    <property type="evidence" value="ECO:0007669"/>
    <property type="project" value="UniProtKB-KW"/>
</dbReference>
<dbReference type="PANTHER" id="PTHR30118:SF6">
    <property type="entry name" value="HTH-TYPE TRANSCRIPTIONAL REGULATOR LEUO"/>
    <property type="match status" value="1"/>
</dbReference>
<reference evidence="7" key="1">
    <citation type="journal article" date="1993" name="Annu. Rev. Microbiol.">
        <title>Molecular biology of the LysR family of transcriptional regulators.</title>
        <authorList>
            <person name="Schell M.A."/>
        </authorList>
    </citation>
    <scope>NUCLEOTIDE SEQUENCE</scope>
</reference>
<dbReference type="Gene3D" id="3.40.190.10">
    <property type="entry name" value="Periplasmic binding protein-like II"/>
    <property type="match status" value="2"/>
</dbReference>
<reference evidence="7" key="2">
    <citation type="journal article" date="2008" name="Microbiology">
        <title>Structure and function of the LysR-type transcriptional regulator (LTTR) family proteins.</title>
        <authorList>
            <person name="Maddocks S.E."/>
            <person name="Oyston P.C.F."/>
        </authorList>
    </citation>
    <scope>NUCLEOTIDE SEQUENCE</scope>
</reference>
<dbReference type="AlphaFoldDB" id="A0A8B6X442"/>
<feature type="domain" description="HTH lysR-type" evidence="5">
    <location>
        <begin position="6"/>
        <end position="63"/>
    </location>
</feature>
<proteinExistence type="inferred from homology"/>
<organism evidence="6 7">
    <name type="scientific">Derxia gummosa DSM 723</name>
    <dbReference type="NCBI Taxonomy" id="1121388"/>
    <lineage>
        <taxon>Bacteria</taxon>
        <taxon>Pseudomonadati</taxon>
        <taxon>Pseudomonadota</taxon>
        <taxon>Betaproteobacteria</taxon>
        <taxon>Burkholderiales</taxon>
        <taxon>Alcaligenaceae</taxon>
        <taxon>Derxia</taxon>
    </lineage>
</organism>
<dbReference type="InterPro" id="IPR005119">
    <property type="entry name" value="LysR_subst-bd"/>
</dbReference>
<keyword evidence="3" id="KW-0238">DNA-binding</keyword>
<dbReference type="PANTHER" id="PTHR30118">
    <property type="entry name" value="HTH-TYPE TRANSCRIPTIONAL REGULATOR LEUO-RELATED"/>
    <property type="match status" value="1"/>
</dbReference>
<keyword evidence="6" id="KW-1185">Reference proteome</keyword>
<dbReference type="InterPro" id="IPR036390">
    <property type="entry name" value="WH_DNA-bd_sf"/>
</dbReference>
<protein>
    <submittedName>
        <fullName evidence="7">LysR family transcriptional regulator</fullName>
    </submittedName>
</protein>
<keyword evidence="2" id="KW-0805">Transcription regulation</keyword>
<dbReference type="PRINTS" id="PR00039">
    <property type="entry name" value="HTHLYSR"/>
</dbReference>
<dbReference type="Gene3D" id="1.10.10.10">
    <property type="entry name" value="Winged helix-like DNA-binding domain superfamily/Winged helix DNA-binding domain"/>
    <property type="match status" value="1"/>
</dbReference>
<dbReference type="SUPFAM" id="SSF46785">
    <property type="entry name" value="Winged helix' DNA-binding domain"/>
    <property type="match status" value="1"/>
</dbReference>
<keyword evidence="4" id="KW-0804">Transcription</keyword>
<accession>A0A8B6X442</accession>
<dbReference type="InterPro" id="IPR050389">
    <property type="entry name" value="LysR-type_TF"/>
</dbReference>
<evidence type="ECO:0000313" key="7">
    <source>
        <dbReference type="RefSeq" id="WP_028311752.1"/>
    </source>
</evidence>
<dbReference type="OrthoDB" id="8583877at2"/>
<dbReference type="InterPro" id="IPR036388">
    <property type="entry name" value="WH-like_DNA-bd_sf"/>
</dbReference>
<evidence type="ECO:0000313" key="6">
    <source>
        <dbReference type="Proteomes" id="UP000675920"/>
    </source>
</evidence>
<dbReference type="Pfam" id="PF03466">
    <property type="entry name" value="LysR_substrate"/>
    <property type="match status" value="1"/>
</dbReference>
<evidence type="ECO:0000256" key="3">
    <source>
        <dbReference type="ARBA" id="ARBA00023125"/>
    </source>
</evidence>
<name>A0A8B6X442_9BURK</name>
<dbReference type="Proteomes" id="UP000675920">
    <property type="component" value="Unplaced"/>
</dbReference>
<evidence type="ECO:0000256" key="1">
    <source>
        <dbReference type="ARBA" id="ARBA00009437"/>
    </source>
</evidence>
<reference evidence="7" key="3">
    <citation type="submission" date="2025-08" db="UniProtKB">
        <authorList>
            <consortium name="RefSeq"/>
        </authorList>
    </citation>
    <scope>IDENTIFICATION</scope>
</reference>
<dbReference type="Pfam" id="PF00126">
    <property type="entry name" value="HTH_1"/>
    <property type="match status" value="1"/>
</dbReference>
<dbReference type="SUPFAM" id="SSF53850">
    <property type="entry name" value="Periplasmic binding protein-like II"/>
    <property type="match status" value="1"/>
</dbReference>
<dbReference type="GO" id="GO:0003700">
    <property type="term" value="F:DNA-binding transcription factor activity"/>
    <property type="evidence" value="ECO:0007669"/>
    <property type="project" value="InterPro"/>
</dbReference>
<dbReference type="PROSITE" id="PS50931">
    <property type="entry name" value="HTH_LYSR"/>
    <property type="match status" value="1"/>
</dbReference>
<comment type="similarity">
    <text evidence="1">Belongs to the LysR transcriptional regulatory family.</text>
</comment>
<evidence type="ECO:0000259" key="5">
    <source>
        <dbReference type="PROSITE" id="PS50931"/>
    </source>
</evidence>
<dbReference type="RefSeq" id="WP_028311752.1">
    <property type="nucleotide sequence ID" value="NZ_AXWS01000013.1"/>
</dbReference>